<dbReference type="CDD" id="cd00077">
    <property type="entry name" value="HDc"/>
    <property type="match status" value="1"/>
</dbReference>
<dbReference type="InterPro" id="IPR023023">
    <property type="entry name" value="dNTPase_2"/>
</dbReference>
<sequence>MILSRERLERAEEAALAPYAARASASRGRVYPESESRYRTAFQKDRDRVVHTTAFRRLEYKTQVFVNHEGDHYRTRLTHTLEVAQVARSIARALGLNEDLAETVALAHDLGHPPFGHAGEKTLDRLAKAEGGFDHNKQSLRVVTELERRYPDFPGLNLTWETLEGIMKHETEYDVPDTDWESDKQPSLEAQVVNVADELAYNAHDLEDGLRSGHLTPHQIAEVPLIGELMAALKLDPAHFGSAERYVLIRELLGLMIETTIRATHEQIEAHGVTSLEDVRSAPRKLVCTTPELTRKLRELKRFLYANLYYHYRQIRMTKKADRILEALFCAYMETPKMLPADLQRRAEEKGLTRTVTDYLAGMTDRYAGDEYRRLFDPHTLT</sequence>
<dbReference type="Pfam" id="PF13286">
    <property type="entry name" value="HD_assoc"/>
    <property type="match status" value="1"/>
</dbReference>
<evidence type="ECO:0000313" key="4">
    <source>
        <dbReference type="EMBL" id="ADI15370.1"/>
    </source>
</evidence>
<accession>D7CSF0</accession>
<dbReference type="GO" id="GO:0016793">
    <property type="term" value="F:triphosphoric monoester hydrolase activity"/>
    <property type="evidence" value="ECO:0007669"/>
    <property type="project" value="InterPro"/>
</dbReference>
<name>D7CSF0_TRURR</name>
<keyword evidence="1 2" id="KW-0378">Hydrolase</keyword>
<organism evidence="4 5">
    <name type="scientific">Truepera radiovictrix (strain DSM 17093 / CIP 108686 / LMG 22925 / RQ-24)</name>
    <dbReference type="NCBI Taxonomy" id="649638"/>
    <lineage>
        <taxon>Bacteria</taxon>
        <taxon>Thermotogati</taxon>
        <taxon>Deinococcota</taxon>
        <taxon>Deinococci</taxon>
        <taxon>Trueperales</taxon>
        <taxon>Trueperaceae</taxon>
        <taxon>Truepera</taxon>
    </lineage>
</organism>
<dbReference type="Pfam" id="PF01966">
    <property type="entry name" value="HD"/>
    <property type="match status" value="1"/>
</dbReference>
<dbReference type="InterPro" id="IPR003607">
    <property type="entry name" value="HD/PDEase_dom"/>
</dbReference>
<dbReference type="SMART" id="SM00471">
    <property type="entry name" value="HDc"/>
    <property type="match status" value="1"/>
</dbReference>
<dbReference type="InterPro" id="IPR051094">
    <property type="entry name" value="Diverse_Catalytic_Enzymes"/>
</dbReference>
<dbReference type="InterPro" id="IPR006675">
    <property type="entry name" value="HDIG_dom"/>
</dbReference>
<dbReference type="STRING" id="649638.Trad_2260"/>
<dbReference type="HOGENOM" id="CLU_028163_1_0_0"/>
<dbReference type="KEGG" id="tra:Trad_2260"/>
<dbReference type="PROSITE" id="PS51831">
    <property type="entry name" value="HD"/>
    <property type="match status" value="1"/>
</dbReference>
<dbReference type="RefSeq" id="WP_013178733.1">
    <property type="nucleotide sequence ID" value="NC_014221.1"/>
</dbReference>
<dbReference type="NCBIfam" id="TIGR01353">
    <property type="entry name" value="dGTP_triPase"/>
    <property type="match status" value="1"/>
</dbReference>
<dbReference type="OrthoDB" id="9803619at2"/>
<evidence type="ECO:0000259" key="3">
    <source>
        <dbReference type="PROSITE" id="PS51831"/>
    </source>
</evidence>
<dbReference type="EMBL" id="CP002049">
    <property type="protein sequence ID" value="ADI15370.1"/>
    <property type="molecule type" value="Genomic_DNA"/>
</dbReference>
<dbReference type="eggNOG" id="COG0232">
    <property type="taxonomic scope" value="Bacteria"/>
</dbReference>
<dbReference type="InterPro" id="IPR026875">
    <property type="entry name" value="PHydrolase_assoc_dom"/>
</dbReference>
<dbReference type="HAMAP" id="MF_01212">
    <property type="entry name" value="dGTPase_type2"/>
    <property type="match status" value="1"/>
</dbReference>
<dbReference type="PANTHER" id="PTHR35795">
    <property type="entry name" value="SLR1885 PROTEIN"/>
    <property type="match status" value="1"/>
</dbReference>
<dbReference type="FunFam" id="1.10.3210.10:FF:000024">
    <property type="entry name" value="Deoxyguanosinetriphosphate triphosphohydrolase-like protein"/>
    <property type="match status" value="1"/>
</dbReference>
<proteinExistence type="inferred from homology"/>
<dbReference type="PANTHER" id="PTHR35795:SF1">
    <property type="entry name" value="BIS(5'-NUCLEOSYL)-TETRAPHOSPHATASE, SYMMETRICAL"/>
    <property type="match status" value="1"/>
</dbReference>
<keyword evidence="5" id="KW-1185">Reference proteome</keyword>
<dbReference type="NCBIfam" id="TIGR00277">
    <property type="entry name" value="HDIG"/>
    <property type="match status" value="1"/>
</dbReference>
<dbReference type="NCBIfam" id="NF002326">
    <property type="entry name" value="PRK01286.1-1"/>
    <property type="match status" value="1"/>
</dbReference>
<dbReference type="Proteomes" id="UP000000379">
    <property type="component" value="Chromosome"/>
</dbReference>
<evidence type="ECO:0000256" key="1">
    <source>
        <dbReference type="ARBA" id="ARBA00022801"/>
    </source>
</evidence>
<reference evidence="4 5" key="2">
    <citation type="journal article" date="2011" name="Stand. Genomic Sci.">
        <title>Complete genome sequence of Truepera radiovictrix type strain (RQ-24).</title>
        <authorList>
            <person name="Ivanova N."/>
            <person name="Rohde C."/>
            <person name="Munk C."/>
            <person name="Nolan M."/>
            <person name="Lucas S."/>
            <person name="Del Rio T.G."/>
            <person name="Tice H."/>
            <person name="Deshpande S."/>
            <person name="Cheng J.F."/>
            <person name="Tapia R."/>
            <person name="Han C."/>
            <person name="Goodwin L."/>
            <person name="Pitluck S."/>
            <person name="Liolios K."/>
            <person name="Mavromatis K."/>
            <person name="Mikhailova N."/>
            <person name="Pati A."/>
            <person name="Chen A."/>
            <person name="Palaniappan K."/>
            <person name="Land M."/>
            <person name="Hauser L."/>
            <person name="Chang Y.J."/>
            <person name="Jeffries C.D."/>
            <person name="Brambilla E."/>
            <person name="Rohde M."/>
            <person name="Goker M."/>
            <person name="Tindall B.J."/>
            <person name="Woyke T."/>
            <person name="Bristow J."/>
            <person name="Eisen J.A."/>
            <person name="Markowitz V."/>
            <person name="Hugenholtz P."/>
            <person name="Kyrpides N.C."/>
            <person name="Klenk H.P."/>
            <person name="Lapidus A."/>
        </authorList>
    </citation>
    <scope>NUCLEOTIDE SEQUENCE [LARGE SCALE GENOMIC DNA]</scope>
    <source>
        <strain evidence="5">DSM 17093 / CIP 108686 / LMG 22925 / RQ-24</strain>
    </source>
</reference>
<dbReference type="AlphaFoldDB" id="D7CSF0"/>
<dbReference type="SUPFAM" id="SSF109604">
    <property type="entry name" value="HD-domain/PDEase-like"/>
    <property type="match status" value="1"/>
</dbReference>
<gene>
    <name evidence="4" type="ordered locus">Trad_2260</name>
</gene>
<evidence type="ECO:0000256" key="2">
    <source>
        <dbReference type="HAMAP-Rule" id="MF_01212"/>
    </source>
</evidence>
<reference evidence="5" key="1">
    <citation type="submission" date="2010-05" db="EMBL/GenBank/DDBJ databases">
        <title>The complete genome of Truepera radiovictris DSM 17093.</title>
        <authorList>
            <consortium name="US DOE Joint Genome Institute (JGI-PGF)"/>
            <person name="Lucas S."/>
            <person name="Copeland A."/>
            <person name="Lapidus A."/>
            <person name="Glavina del Rio T."/>
            <person name="Dalin E."/>
            <person name="Tice H."/>
            <person name="Bruce D."/>
            <person name="Goodwin L."/>
            <person name="Pitluck S."/>
            <person name="Kyrpides N."/>
            <person name="Mavromatis K."/>
            <person name="Ovchinnikova G."/>
            <person name="Munk A.C."/>
            <person name="Detter J.C."/>
            <person name="Han C."/>
            <person name="Tapia R."/>
            <person name="Land M."/>
            <person name="Hauser L."/>
            <person name="Markowitz V."/>
            <person name="Cheng J.-F."/>
            <person name="Hugenholtz P."/>
            <person name="Woyke T."/>
            <person name="Wu D."/>
            <person name="Tindall B."/>
            <person name="Pomrenke H.G."/>
            <person name="Brambilla E."/>
            <person name="Klenk H.-P."/>
            <person name="Eisen J.A."/>
        </authorList>
    </citation>
    <scope>NUCLEOTIDE SEQUENCE [LARGE SCALE GENOMIC DNA]</scope>
    <source>
        <strain evidence="5">DSM 17093 / CIP 108686 / LMG 22925 / RQ-24</strain>
    </source>
</reference>
<comment type="similarity">
    <text evidence="2">Belongs to the dGTPase family. Type 2 subfamily.</text>
</comment>
<protein>
    <recommendedName>
        <fullName evidence="2">Deoxyguanosinetriphosphate triphosphohydrolase-like protein</fullName>
    </recommendedName>
</protein>
<evidence type="ECO:0000313" key="5">
    <source>
        <dbReference type="Proteomes" id="UP000000379"/>
    </source>
</evidence>
<dbReference type="InterPro" id="IPR006674">
    <property type="entry name" value="HD_domain"/>
</dbReference>
<feature type="domain" description="HD" evidence="3">
    <location>
        <begin position="76"/>
        <end position="202"/>
    </location>
</feature>
<dbReference type="Gene3D" id="1.10.3210.10">
    <property type="entry name" value="Hypothetical protein af1432"/>
    <property type="match status" value="1"/>
</dbReference>
<dbReference type="InterPro" id="IPR006261">
    <property type="entry name" value="dGTPase"/>
</dbReference>